<feature type="compositionally biased region" description="Pro residues" evidence="1">
    <location>
        <begin position="164"/>
        <end position="178"/>
    </location>
</feature>
<sequence>MADYNKPLPLTPGEIVRSMSTHHQQPSQRPSQPRVSDSHTTSVAARPTGVMNSLSHSQASRGAYPTTRASVPARHRFLPPWASGDQHAASTADPQKPTEHPSPRPFCLGTSTLEDPFIDPPALTPPPRPSAPVPFNLSASDAAGHRGTQAREFLNTSTLEDPFTDPPALTPPPRPSAPVPFDLSASDAASRRGTQTRAFLNTGFYGSQGTHPTAGLQPPPRPKLRRATLAFIPPPHSFVQIPVSHVASNASLRSPQAGTSPKTGHGRSQAATNFNGEVSADGSAVDDRWAPALPVSAAGIPGADHAAGVPEAQHAAGSTWSMKKIVSFEEPLESKEVNAETPDKQQHDNKTREGSMNKLRSHLKNSNFFPFSQPSIEEKVNAWMETVEPDAEVMPYQEDVNEAFGHDSEETDEGARLETEPVKDEPTSEMKEEEAEKGLTPEIQNSHEEMAPETEEHDPSPEPPPLVSLDPTNQARILSTLQLMLRTTASNFLVNEAGAGRLRPETIRGVQGEWAASGGRRPVLDFLYPTDLQVKLVTADRRRLIFGAPNFNNFDWLLEATLEQWLEIATHMDAWNYCSPDKEILAWIHGLTTVLTMLNAPEASLGELRAVAVWAVRVIAARKAAGLGRTL</sequence>
<dbReference type="OrthoDB" id="5229017at2759"/>
<evidence type="ECO:0000313" key="3">
    <source>
        <dbReference type="Proteomes" id="UP000019478"/>
    </source>
</evidence>
<protein>
    <submittedName>
        <fullName evidence="2">Uncharacterized protein</fullName>
    </submittedName>
</protein>
<evidence type="ECO:0000256" key="1">
    <source>
        <dbReference type="SAM" id="MobiDB-lite"/>
    </source>
</evidence>
<accession>W9XV49</accession>
<feature type="region of interest" description="Disordered" evidence="1">
    <location>
        <begin position="1"/>
        <end position="141"/>
    </location>
</feature>
<feature type="region of interest" description="Disordered" evidence="1">
    <location>
        <begin position="332"/>
        <end position="355"/>
    </location>
</feature>
<feature type="region of interest" description="Disordered" evidence="1">
    <location>
        <begin position="158"/>
        <end position="192"/>
    </location>
</feature>
<dbReference type="RefSeq" id="XP_007733098.1">
    <property type="nucleotide sequence ID" value="XM_007734908.1"/>
</dbReference>
<dbReference type="HOGENOM" id="CLU_433441_0_0_1"/>
<reference evidence="2 3" key="1">
    <citation type="submission" date="2013-03" db="EMBL/GenBank/DDBJ databases">
        <title>The Genome Sequence of Capronia epimyces CBS 606.96.</title>
        <authorList>
            <consortium name="The Broad Institute Genomics Platform"/>
            <person name="Cuomo C."/>
            <person name="de Hoog S."/>
            <person name="Gorbushina A."/>
            <person name="Walker B."/>
            <person name="Young S.K."/>
            <person name="Zeng Q."/>
            <person name="Gargeya S."/>
            <person name="Fitzgerald M."/>
            <person name="Haas B."/>
            <person name="Abouelleil A."/>
            <person name="Allen A.W."/>
            <person name="Alvarado L."/>
            <person name="Arachchi H.M."/>
            <person name="Berlin A.M."/>
            <person name="Chapman S.B."/>
            <person name="Gainer-Dewar J."/>
            <person name="Goldberg J."/>
            <person name="Griggs A."/>
            <person name="Gujja S."/>
            <person name="Hansen M."/>
            <person name="Howarth C."/>
            <person name="Imamovic A."/>
            <person name="Ireland A."/>
            <person name="Larimer J."/>
            <person name="McCowan C."/>
            <person name="Murphy C."/>
            <person name="Pearson M."/>
            <person name="Poon T.W."/>
            <person name="Priest M."/>
            <person name="Roberts A."/>
            <person name="Saif S."/>
            <person name="Shea T."/>
            <person name="Sisk P."/>
            <person name="Sykes S."/>
            <person name="Wortman J."/>
            <person name="Nusbaum C."/>
            <person name="Birren B."/>
        </authorList>
    </citation>
    <scope>NUCLEOTIDE SEQUENCE [LARGE SCALE GENOMIC DNA]</scope>
    <source>
        <strain evidence="2 3">CBS 606.96</strain>
    </source>
</reference>
<organism evidence="2 3">
    <name type="scientific">Capronia epimyces CBS 606.96</name>
    <dbReference type="NCBI Taxonomy" id="1182542"/>
    <lineage>
        <taxon>Eukaryota</taxon>
        <taxon>Fungi</taxon>
        <taxon>Dikarya</taxon>
        <taxon>Ascomycota</taxon>
        <taxon>Pezizomycotina</taxon>
        <taxon>Eurotiomycetes</taxon>
        <taxon>Chaetothyriomycetidae</taxon>
        <taxon>Chaetothyriales</taxon>
        <taxon>Herpotrichiellaceae</taxon>
        <taxon>Capronia</taxon>
    </lineage>
</organism>
<feature type="compositionally biased region" description="Polar residues" evidence="1">
    <location>
        <begin position="50"/>
        <end position="60"/>
    </location>
</feature>
<feature type="compositionally biased region" description="Pro residues" evidence="1">
    <location>
        <begin position="118"/>
        <end position="132"/>
    </location>
</feature>
<gene>
    <name evidence="2" type="ORF">A1O3_04780</name>
</gene>
<dbReference type="Proteomes" id="UP000019478">
    <property type="component" value="Unassembled WGS sequence"/>
</dbReference>
<comment type="caution">
    <text evidence="2">The sequence shown here is derived from an EMBL/GenBank/DDBJ whole genome shotgun (WGS) entry which is preliminary data.</text>
</comment>
<feature type="compositionally biased region" description="Low complexity" evidence="1">
    <location>
        <begin position="24"/>
        <end position="34"/>
    </location>
</feature>
<name>W9XV49_9EURO</name>
<feature type="region of interest" description="Disordered" evidence="1">
    <location>
        <begin position="251"/>
        <end position="282"/>
    </location>
</feature>
<proteinExistence type="predicted"/>
<feature type="region of interest" description="Disordered" evidence="1">
    <location>
        <begin position="406"/>
        <end position="469"/>
    </location>
</feature>
<dbReference type="EMBL" id="AMGY01000004">
    <property type="protein sequence ID" value="EXJ84113.1"/>
    <property type="molecule type" value="Genomic_DNA"/>
</dbReference>
<dbReference type="AlphaFoldDB" id="W9XV49"/>
<dbReference type="GeneID" id="19168898"/>
<evidence type="ECO:0000313" key="2">
    <source>
        <dbReference type="EMBL" id="EXJ84113.1"/>
    </source>
</evidence>
<feature type="compositionally biased region" description="Polar residues" evidence="1">
    <location>
        <begin position="251"/>
        <end position="262"/>
    </location>
</feature>
<feature type="compositionally biased region" description="Basic and acidic residues" evidence="1">
    <location>
        <begin position="406"/>
        <end position="450"/>
    </location>
</feature>
<keyword evidence="3" id="KW-1185">Reference proteome</keyword>